<dbReference type="KEGG" id="vg:65129041"/>
<sequence length="1130" mass="126664">MANITDIVNSIVRYLGKVSITLNGRWKDNIEYDRLCVVYDDFASYISKQKVPVGTKLTNTTYWQVLSNLQEEIKIDYETFKAEVLEDIADLNKHQIAGRIVVNNDNELNALTIEQVNAGAEVYVLDTKKTYIIDSIDTQNNKDYHEQVYNSLSTAAYSSVPKEDRKVENIKVLKDYVVEFGDKLTTFPITLIQAILDLESGKNLSSLLSMFNYLVLPWNGNFAVTVNEVPLVMRNLGTLVTYKDADGFIWTKRYKLSDFSNINWSNIDNWEGWDLNTAKDEIIAVVEKIFTNIDDYPPVKEVVVQSVTTATNDVLNDIASHPDLYTKFKAIIETKVGDVFANLDNYPDLKILLNTYVVNQVNYIFNNINNYPTLKTTIENAIKSVFTNIDSYPAVKKVITDKIVGIAPTLINSIFNNINNYPTLKSAIDLSVYNRTDYVFNHLDDYPALKALIKAGSGGGGQSSSIPTINFETTDGSSFTISNIDEVKSYILSNVGIPSICIVNVIVESTVVYNKLNCSIIRHENDCLITAIGYDYNADNKIVFQGNIETNSFQLYVIEKPLGTIYIKATYQTSLSDNRKQFSIENNATIQIQKLIEAYPLGNKAYIFDCIITYKTDDPIWTTVKGTMQFMSDGANTNVAQIVCNFCESGNDNLLVKQEWSWADINSSILILDKIVNYSTTEFINKNQKGAASGICPLNASSKVDAKYLPSYVDDVMDFTTSTNFANTSEIIGHSVYTNQVIITGSTTVNPYKNKIIKLNANTSVNDWVYEDLVADKIYCNTTNNAAYRWSGTTLAPIGSGVVIGEITGTAYDGAKGKAVTDIVATLPTKLVDLQAISNNRNAAYYRIALQTSEKQDNGKYGAGTDQYIDIPLATAQYAGLISPTEKSKLTNIPKTLIFSSNTFANPDLNRPIDISLSGITFDSFINSDDIILKYEDSDGRTCVSKVENFNCYYDNGNSIVKFTYIMHSYEQVFTRLYCKFVVLENNIVEFLPYFQEDLYKGGFDLGEAFQWIFDKLTEYAGEAWSPTEDEFKSSLTAEAVYTQLNIVNNPISFIAECVKNNWPMVCKLQFGYGNKQYYYDGKVPVVTGYTNSLSTNVNTCWLSATRENTTIKFLIQVDPDGLLTFKLDN</sequence>
<evidence type="ECO:0000313" key="1">
    <source>
        <dbReference type="EMBL" id="QOR58563.1"/>
    </source>
</evidence>
<dbReference type="RefSeq" id="YP_010110721.1">
    <property type="nucleotide sequence ID" value="NC_055874.1"/>
</dbReference>
<evidence type="ECO:0008006" key="3">
    <source>
        <dbReference type="Google" id="ProtNLM"/>
    </source>
</evidence>
<accession>A0A7M1RVZ1</accession>
<dbReference type="GeneID" id="65129041"/>
<dbReference type="EMBL" id="MT774381">
    <property type="protein sequence ID" value="QOR58563.1"/>
    <property type="molecule type" value="Genomic_DNA"/>
</dbReference>
<proteinExistence type="predicted"/>
<dbReference type="Proteomes" id="UP000594037">
    <property type="component" value="Segment"/>
</dbReference>
<keyword evidence="2" id="KW-1185">Reference proteome</keyword>
<evidence type="ECO:0000313" key="2">
    <source>
        <dbReference type="Proteomes" id="UP000594037"/>
    </source>
</evidence>
<organism evidence="1 2">
    <name type="scientific">uncultured phage cr3_1</name>
    <dbReference type="NCBI Taxonomy" id="2772065"/>
    <lineage>
        <taxon>Viruses</taxon>
        <taxon>Duplodnaviria</taxon>
        <taxon>Heunggongvirae</taxon>
        <taxon>Uroviricota</taxon>
        <taxon>Caudoviricetes</taxon>
        <taxon>Crassvirales</taxon>
        <taxon>Intestiviridae</taxon>
        <taxon>Crudevirinae</taxon>
        <taxon>Diorhovirus</taxon>
        <taxon>Diorhovirus intestinalis</taxon>
    </lineage>
</organism>
<protein>
    <recommendedName>
        <fullName evidence="3">Tail fiber protein</fullName>
    </recommendedName>
</protein>
<reference evidence="1 2" key="1">
    <citation type="submission" date="2020-07" db="EMBL/GenBank/DDBJ databases">
        <title>Taxonomic proposal: Crassvirales, a new order of highly abundant and diverse bacterial viruses.</title>
        <authorList>
            <person name="Shkoporov A.N."/>
            <person name="Stockdale S.R."/>
            <person name="Guerin E."/>
            <person name="Ross R.P."/>
            <person name="Hill C."/>
        </authorList>
    </citation>
    <scope>NUCLEOTIDE SEQUENCE [LARGE SCALE GENOMIC DNA]</scope>
</reference>
<name>A0A7M1RVZ1_9CAUD</name>